<dbReference type="GO" id="GO:0000160">
    <property type="term" value="P:phosphorelay signal transduction system"/>
    <property type="evidence" value="ECO:0007669"/>
    <property type="project" value="UniProtKB-KW"/>
</dbReference>
<name>A0A239DXB0_9BACT</name>
<gene>
    <name evidence="5" type="ORF">SAMN06295967_10843</name>
</gene>
<evidence type="ECO:0000313" key="5">
    <source>
        <dbReference type="EMBL" id="SNS36264.1"/>
    </source>
</evidence>
<reference evidence="6" key="1">
    <citation type="submission" date="2017-06" db="EMBL/GenBank/DDBJ databases">
        <authorList>
            <person name="Varghese N."/>
            <person name="Submissions S."/>
        </authorList>
    </citation>
    <scope>NUCLEOTIDE SEQUENCE [LARGE SCALE GENOMIC DNA]</scope>
    <source>
        <strain evidence="6">5C</strain>
    </source>
</reference>
<proteinExistence type="predicted"/>
<dbReference type="PANTHER" id="PTHR44591">
    <property type="entry name" value="STRESS RESPONSE REGULATOR PROTEIN 1"/>
    <property type="match status" value="1"/>
</dbReference>
<dbReference type="SMART" id="SM00448">
    <property type="entry name" value="REC"/>
    <property type="match status" value="1"/>
</dbReference>
<keyword evidence="6" id="KW-1185">Reference proteome</keyword>
<dbReference type="Gene3D" id="3.40.50.2300">
    <property type="match status" value="1"/>
</dbReference>
<dbReference type="Proteomes" id="UP000198480">
    <property type="component" value="Unassembled WGS sequence"/>
</dbReference>
<dbReference type="InterPro" id="IPR050595">
    <property type="entry name" value="Bact_response_regulator"/>
</dbReference>
<evidence type="ECO:0000313" key="6">
    <source>
        <dbReference type="Proteomes" id="UP000198480"/>
    </source>
</evidence>
<dbReference type="PANTHER" id="PTHR44591:SF14">
    <property type="entry name" value="PROTEIN PILG"/>
    <property type="match status" value="1"/>
</dbReference>
<dbReference type="Pfam" id="PF00072">
    <property type="entry name" value="Response_reg"/>
    <property type="match status" value="1"/>
</dbReference>
<dbReference type="InterPro" id="IPR011006">
    <property type="entry name" value="CheY-like_superfamily"/>
</dbReference>
<dbReference type="InterPro" id="IPR001789">
    <property type="entry name" value="Sig_transdc_resp-reg_receiver"/>
</dbReference>
<dbReference type="PROSITE" id="PS50110">
    <property type="entry name" value="RESPONSE_REGULATORY"/>
    <property type="match status" value="1"/>
</dbReference>
<dbReference type="AlphaFoldDB" id="A0A239DXB0"/>
<sequence>MFLLCLKFKTNSMRVLIVEDDEIIRFILSHHFNTAGFEVILAEDGQHGLEHLITSNFEIDLIITDLMMPKLDGYGLAKKVRFEHGKYDLPIIAITAGVIIQEEKKRALFNFMLQKPLDIKGLITLSNCLISGSEKLQNHPVAI</sequence>
<organism evidence="5 6">
    <name type="scientific">Belliella buryatensis</name>
    <dbReference type="NCBI Taxonomy" id="1500549"/>
    <lineage>
        <taxon>Bacteria</taxon>
        <taxon>Pseudomonadati</taxon>
        <taxon>Bacteroidota</taxon>
        <taxon>Cytophagia</taxon>
        <taxon>Cytophagales</taxon>
        <taxon>Cyclobacteriaceae</taxon>
        <taxon>Belliella</taxon>
    </lineage>
</organism>
<dbReference type="EMBL" id="FZOK01000008">
    <property type="protein sequence ID" value="SNS36264.1"/>
    <property type="molecule type" value="Genomic_DNA"/>
</dbReference>
<evidence type="ECO:0000256" key="2">
    <source>
        <dbReference type="ARBA" id="ARBA00023012"/>
    </source>
</evidence>
<feature type="domain" description="Response regulatory" evidence="4">
    <location>
        <begin position="14"/>
        <end position="130"/>
    </location>
</feature>
<keyword evidence="2" id="KW-0902">Two-component regulatory system</keyword>
<evidence type="ECO:0000256" key="1">
    <source>
        <dbReference type="ARBA" id="ARBA00022553"/>
    </source>
</evidence>
<accession>A0A239DXB0</accession>
<protein>
    <submittedName>
        <fullName evidence="5">Response regulator receiver domain-containing protein</fullName>
    </submittedName>
</protein>
<evidence type="ECO:0000256" key="3">
    <source>
        <dbReference type="PROSITE-ProRule" id="PRU00169"/>
    </source>
</evidence>
<keyword evidence="1 3" id="KW-0597">Phosphoprotein</keyword>
<feature type="modified residue" description="4-aspartylphosphate" evidence="3">
    <location>
        <position position="65"/>
    </location>
</feature>
<evidence type="ECO:0000259" key="4">
    <source>
        <dbReference type="PROSITE" id="PS50110"/>
    </source>
</evidence>
<dbReference type="CDD" id="cd17546">
    <property type="entry name" value="REC_hyHK_CKI1_RcsC-like"/>
    <property type="match status" value="1"/>
</dbReference>
<dbReference type="OrthoDB" id="9789181at2"/>
<dbReference type="SUPFAM" id="SSF52172">
    <property type="entry name" value="CheY-like"/>
    <property type="match status" value="1"/>
</dbReference>